<accession>A0ABN9XVZ4</accession>
<dbReference type="SUPFAM" id="SSF46565">
    <property type="entry name" value="Chaperone J-domain"/>
    <property type="match status" value="1"/>
</dbReference>
<dbReference type="CDD" id="cd06257">
    <property type="entry name" value="DnaJ"/>
    <property type="match status" value="1"/>
</dbReference>
<dbReference type="PROSITE" id="PS50076">
    <property type="entry name" value="DNAJ_2"/>
    <property type="match status" value="1"/>
</dbReference>
<gene>
    <name evidence="3" type="ORF">PCOR1329_LOCUS79422</name>
</gene>
<dbReference type="Pfam" id="PF00226">
    <property type="entry name" value="DnaJ"/>
    <property type="match status" value="1"/>
</dbReference>
<feature type="domain" description="J" evidence="2">
    <location>
        <begin position="129"/>
        <end position="197"/>
    </location>
</feature>
<evidence type="ECO:0000256" key="1">
    <source>
        <dbReference type="SAM" id="MobiDB-lite"/>
    </source>
</evidence>
<protein>
    <recommendedName>
        <fullName evidence="2">J domain-containing protein</fullName>
    </recommendedName>
</protein>
<sequence length="657" mass="72145">MATDEDRPREAGGGDGAEGVTSDPAGVCAQGEAASGEAEDPRQTEGAGPCRRAPPPPPPDAKEVVTPKVADVELCGDEPWFAEAAVRRRLREFVAEAHKENRKSWLGRLQMRWSESAQRTDGRQLGAGGVLRLGGAHLGGYGESDIAYAYRQLSRALHPDKNPDLPKAPAAFHRLSEAADELREGLNQQRHALQTLVSAMGGTATDQMCERPQEALFAEACRLLSAICGLAGEGEVPPAAQSRALGAFSRSGMYHGSQPQSLLSDWFEKTQLVDLFGSTTTAYDCAPKRYRAQFLCWLNRAAVVEAKRFNDCVRSQWHVIMQSFPELGLWRNMWDMISQRVWDSSNDPPEVQKAEKPKSRSRSRRRKSKSRSRRRRSRSGRRKEPEDVRPRGGVRAEIEFAADRQRDIAWENRWTTSDDPNAPKVNSKTRLREEKLKRKRAIEEHPTTGVRACRWGRKWRAAICAVLPSGLDGATKPDDLELRKFGFHLWKEIVRGAAGTDAERVLGLFRADKQSARTFGWENKGEQNPASRGLDPDTPPCEWAFVPITDLLLVVGEGVIGVTAEGLLANNPSGHKRVPPIQCFKKPGQKKSEAEKALTAALTAAAVGQAGARPAGPLANGSEAPPMMMPPSMMMAQAAAMGQVPAQQAKPSKWDVI</sequence>
<feature type="region of interest" description="Disordered" evidence="1">
    <location>
        <begin position="609"/>
        <end position="629"/>
    </location>
</feature>
<proteinExistence type="predicted"/>
<evidence type="ECO:0000313" key="3">
    <source>
        <dbReference type="EMBL" id="CAK0902984.1"/>
    </source>
</evidence>
<feature type="compositionally biased region" description="Basic and acidic residues" evidence="1">
    <location>
        <begin position="1"/>
        <end position="12"/>
    </location>
</feature>
<organism evidence="3 4">
    <name type="scientific">Prorocentrum cordatum</name>
    <dbReference type="NCBI Taxonomy" id="2364126"/>
    <lineage>
        <taxon>Eukaryota</taxon>
        <taxon>Sar</taxon>
        <taxon>Alveolata</taxon>
        <taxon>Dinophyceae</taxon>
        <taxon>Prorocentrales</taxon>
        <taxon>Prorocentraceae</taxon>
        <taxon>Prorocentrum</taxon>
    </lineage>
</organism>
<dbReference type="InterPro" id="IPR036869">
    <property type="entry name" value="J_dom_sf"/>
</dbReference>
<dbReference type="Gene3D" id="1.10.287.110">
    <property type="entry name" value="DnaJ domain"/>
    <property type="match status" value="1"/>
</dbReference>
<dbReference type="Proteomes" id="UP001189429">
    <property type="component" value="Unassembled WGS sequence"/>
</dbReference>
<evidence type="ECO:0000259" key="2">
    <source>
        <dbReference type="PROSITE" id="PS50076"/>
    </source>
</evidence>
<feature type="compositionally biased region" description="Basic and acidic residues" evidence="1">
    <location>
        <begin position="382"/>
        <end position="396"/>
    </location>
</feature>
<evidence type="ECO:0000313" key="4">
    <source>
        <dbReference type="Proteomes" id="UP001189429"/>
    </source>
</evidence>
<feature type="region of interest" description="Disordered" evidence="1">
    <location>
        <begin position="1"/>
        <end position="64"/>
    </location>
</feature>
<name>A0ABN9XVZ4_9DINO</name>
<dbReference type="EMBL" id="CAUYUJ010021148">
    <property type="protein sequence ID" value="CAK0902984.1"/>
    <property type="molecule type" value="Genomic_DNA"/>
</dbReference>
<dbReference type="InterPro" id="IPR001623">
    <property type="entry name" value="DnaJ_domain"/>
</dbReference>
<feature type="compositionally biased region" description="Basic residues" evidence="1">
    <location>
        <begin position="359"/>
        <end position="381"/>
    </location>
</feature>
<keyword evidence="4" id="KW-1185">Reference proteome</keyword>
<comment type="caution">
    <text evidence="3">The sequence shown here is derived from an EMBL/GenBank/DDBJ whole genome shotgun (WGS) entry which is preliminary data.</text>
</comment>
<feature type="region of interest" description="Disordered" evidence="1">
    <location>
        <begin position="342"/>
        <end position="396"/>
    </location>
</feature>
<reference evidence="3" key="1">
    <citation type="submission" date="2023-10" db="EMBL/GenBank/DDBJ databases">
        <authorList>
            <person name="Chen Y."/>
            <person name="Shah S."/>
            <person name="Dougan E. K."/>
            <person name="Thang M."/>
            <person name="Chan C."/>
        </authorList>
    </citation>
    <scope>NUCLEOTIDE SEQUENCE [LARGE SCALE GENOMIC DNA]</scope>
</reference>